<accession>A0AAV5WX96</accession>
<dbReference type="InterPro" id="IPR036084">
    <property type="entry name" value="Ser_inhib-like_sf"/>
</dbReference>
<evidence type="ECO:0000259" key="4">
    <source>
        <dbReference type="Pfam" id="PF01826"/>
    </source>
</evidence>
<sequence>SNSSLSLFSVHSLKSLSLFARLKVMVRPLSLLALLSLLVISTFALPVEEVDEYKQQKAELTKTCAKNAQWTECSNLCPKSCANFDMLSACFSLRCGGPQCQCKEGTILMNAADHSKGCVTREVCRELRKKGQV</sequence>
<dbReference type="SUPFAM" id="SSF57567">
    <property type="entry name" value="Serine protease inhibitors"/>
    <property type="match status" value="1"/>
</dbReference>
<evidence type="ECO:0000313" key="5">
    <source>
        <dbReference type="EMBL" id="GMT36110.1"/>
    </source>
</evidence>
<evidence type="ECO:0000313" key="6">
    <source>
        <dbReference type="Proteomes" id="UP001432322"/>
    </source>
</evidence>
<keyword evidence="6" id="KW-1185">Reference proteome</keyword>
<dbReference type="CDD" id="cd19941">
    <property type="entry name" value="TIL"/>
    <property type="match status" value="1"/>
</dbReference>
<name>A0AAV5WX96_9BILA</name>
<keyword evidence="3" id="KW-1015">Disulfide bond</keyword>
<comment type="caution">
    <text evidence="5">The sequence shown here is derived from an EMBL/GenBank/DDBJ whole genome shotgun (WGS) entry which is preliminary data.</text>
</comment>
<feature type="non-terminal residue" evidence="5">
    <location>
        <position position="1"/>
    </location>
</feature>
<keyword evidence="1" id="KW-0646">Protease inhibitor</keyword>
<evidence type="ECO:0000256" key="1">
    <source>
        <dbReference type="ARBA" id="ARBA00022690"/>
    </source>
</evidence>
<gene>
    <name evidence="5" type="ORF">PFISCL1PPCAC_27407</name>
</gene>
<dbReference type="GO" id="GO:0004867">
    <property type="term" value="F:serine-type endopeptidase inhibitor activity"/>
    <property type="evidence" value="ECO:0007669"/>
    <property type="project" value="UniProtKB-KW"/>
</dbReference>
<keyword evidence="2" id="KW-0722">Serine protease inhibitor</keyword>
<dbReference type="AlphaFoldDB" id="A0AAV5WX96"/>
<evidence type="ECO:0000256" key="3">
    <source>
        <dbReference type="ARBA" id="ARBA00023157"/>
    </source>
</evidence>
<dbReference type="PANTHER" id="PTHR23259">
    <property type="entry name" value="RIDDLE"/>
    <property type="match status" value="1"/>
</dbReference>
<dbReference type="InterPro" id="IPR051368">
    <property type="entry name" value="SerProtInhib-TIL_Domain"/>
</dbReference>
<dbReference type="InterPro" id="IPR002919">
    <property type="entry name" value="TIL_dom"/>
</dbReference>
<dbReference type="Pfam" id="PF01826">
    <property type="entry name" value="TIL"/>
    <property type="match status" value="1"/>
</dbReference>
<protein>
    <recommendedName>
        <fullName evidence="4">TIL domain-containing protein</fullName>
    </recommendedName>
</protein>
<dbReference type="EMBL" id="BTSY01000007">
    <property type="protein sequence ID" value="GMT36110.1"/>
    <property type="molecule type" value="Genomic_DNA"/>
</dbReference>
<dbReference type="Proteomes" id="UP001432322">
    <property type="component" value="Unassembled WGS sequence"/>
</dbReference>
<feature type="domain" description="TIL" evidence="4">
    <location>
        <begin position="64"/>
        <end position="124"/>
    </location>
</feature>
<reference evidence="5" key="1">
    <citation type="submission" date="2023-10" db="EMBL/GenBank/DDBJ databases">
        <title>Genome assembly of Pristionchus species.</title>
        <authorList>
            <person name="Yoshida K."/>
            <person name="Sommer R.J."/>
        </authorList>
    </citation>
    <scope>NUCLEOTIDE SEQUENCE</scope>
    <source>
        <strain evidence="5">RS5133</strain>
    </source>
</reference>
<proteinExistence type="predicted"/>
<dbReference type="PANTHER" id="PTHR23259:SF79">
    <property type="entry name" value="TIL DOMAIN-CONTAINING PROTEIN"/>
    <property type="match status" value="1"/>
</dbReference>
<organism evidence="5 6">
    <name type="scientific">Pristionchus fissidentatus</name>
    <dbReference type="NCBI Taxonomy" id="1538716"/>
    <lineage>
        <taxon>Eukaryota</taxon>
        <taxon>Metazoa</taxon>
        <taxon>Ecdysozoa</taxon>
        <taxon>Nematoda</taxon>
        <taxon>Chromadorea</taxon>
        <taxon>Rhabditida</taxon>
        <taxon>Rhabditina</taxon>
        <taxon>Diplogasteromorpha</taxon>
        <taxon>Diplogasteroidea</taxon>
        <taxon>Neodiplogasteridae</taxon>
        <taxon>Pristionchus</taxon>
    </lineage>
</organism>
<evidence type="ECO:0000256" key="2">
    <source>
        <dbReference type="ARBA" id="ARBA00022900"/>
    </source>
</evidence>
<dbReference type="Gene3D" id="2.10.25.10">
    <property type="entry name" value="Laminin"/>
    <property type="match status" value="1"/>
</dbReference>